<comment type="caution">
    <text evidence="1">The sequence shown here is derived from an EMBL/GenBank/DDBJ whole genome shotgun (WGS) entry which is preliminary data.</text>
</comment>
<sequence>MIKLKDIFSPPHRSGAESADRAILFEEGLWCLYKRTPADMSGRYHIIHRCTLGTNAVNVEDNSPQCNVCNAAPSDGIVGLLKLQRWGSETDAD</sequence>
<organism evidence="1">
    <name type="scientific">marine sediment metagenome</name>
    <dbReference type="NCBI Taxonomy" id="412755"/>
    <lineage>
        <taxon>unclassified sequences</taxon>
        <taxon>metagenomes</taxon>
        <taxon>ecological metagenomes</taxon>
    </lineage>
</organism>
<dbReference type="EMBL" id="LAZR01000095">
    <property type="protein sequence ID" value="KKN92325.1"/>
    <property type="molecule type" value="Genomic_DNA"/>
</dbReference>
<dbReference type="AlphaFoldDB" id="A0A0F9UGJ4"/>
<reference evidence="1" key="1">
    <citation type="journal article" date="2015" name="Nature">
        <title>Complex archaea that bridge the gap between prokaryotes and eukaryotes.</title>
        <authorList>
            <person name="Spang A."/>
            <person name="Saw J.H."/>
            <person name="Jorgensen S.L."/>
            <person name="Zaremba-Niedzwiedzka K."/>
            <person name="Martijn J."/>
            <person name="Lind A.E."/>
            <person name="van Eijk R."/>
            <person name="Schleper C."/>
            <person name="Guy L."/>
            <person name="Ettema T.J."/>
        </authorList>
    </citation>
    <scope>NUCLEOTIDE SEQUENCE</scope>
</reference>
<protein>
    <submittedName>
        <fullName evidence="1">Uncharacterized protein</fullName>
    </submittedName>
</protein>
<name>A0A0F9UGJ4_9ZZZZ</name>
<evidence type="ECO:0000313" key="1">
    <source>
        <dbReference type="EMBL" id="KKN92325.1"/>
    </source>
</evidence>
<gene>
    <name evidence="1" type="ORF">LCGC14_0208160</name>
</gene>
<proteinExistence type="predicted"/>
<accession>A0A0F9UGJ4</accession>